<organism evidence="2">
    <name type="scientific">Cladocopium goreaui</name>
    <dbReference type="NCBI Taxonomy" id="2562237"/>
    <lineage>
        <taxon>Eukaryota</taxon>
        <taxon>Sar</taxon>
        <taxon>Alveolata</taxon>
        <taxon>Dinophyceae</taxon>
        <taxon>Suessiales</taxon>
        <taxon>Symbiodiniaceae</taxon>
        <taxon>Cladocopium</taxon>
    </lineage>
</organism>
<proteinExistence type="predicted"/>
<feature type="region of interest" description="Disordered" evidence="1">
    <location>
        <begin position="1166"/>
        <end position="1218"/>
    </location>
</feature>
<evidence type="ECO:0000313" key="2">
    <source>
        <dbReference type="EMBL" id="CAI3994562.1"/>
    </source>
</evidence>
<dbReference type="Proteomes" id="UP001152797">
    <property type="component" value="Unassembled WGS sequence"/>
</dbReference>
<feature type="region of interest" description="Disordered" evidence="1">
    <location>
        <begin position="719"/>
        <end position="738"/>
    </location>
</feature>
<feature type="region of interest" description="Disordered" evidence="1">
    <location>
        <begin position="1"/>
        <end position="37"/>
    </location>
</feature>
<feature type="compositionally biased region" description="Low complexity" evidence="1">
    <location>
        <begin position="1"/>
        <end position="20"/>
    </location>
</feature>
<dbReference type="OrthoDB" id="423221at2759"/>
<dbReference type="EMBL" id="CAMXCT010001968">
    <property type="protein sequence ID" value="CAI3994562.1"/>
    <property type="molecule type" value="Genomic_DNA"/>
</dbReference>
<feature type="compositionally biased region" description="Polar residues" evidence="1">
    <location>
        <begin position="228"/>
        <end position="245"/>
    </location>
</feature>
<feature type="compositionally biased region" description="Basic and acidic residues" evidence="1">
    <location>
        <begin position="719"/>
        <end position="737"/>
    </location>
</feature>
<gene>
    <name evidence="2" type="ORF">C1SCF055_LOCUS21203</name>
</gene>
<comment type="caution">
    <text evidence="2">The sequence shown here is derived from an EMBL/GenBank/DDBJ whole genome shotgun (WGS) entry which is preliminary data.</text>
</comment>
<dbReference type="EMBL" id="CAMXCT020001968">
    <property type="protein sequence ID" value="CAL1147937.1"/>
    <property type="molecule type" value="Genomic_DNA"/>
</dbReference>
<feature type="compositionally biased region" description="Low complexity" evidence="1">
    <location>
        <begin position="285"/>
        <end position="327"/>
    </location>
</feature>
<feature type="compositionally biased region" description="Acidic residues" evidence="1">
    <location>
        <begin position="250"/>
        <end position="264"/>
    </location>
</feature>
<protein>
    <submittedName>
        <fullName evidence="2">Uncharacterized protein</fullName>
    </submittedName>
</protein>
<name>A0A9P1CLL8_9DINO</name>
<feature type="region of interest" description="Disordered" evidence="1">
    <location>
        <begin position="223"/>
        <end position="343"/>
    </location>
</feature>
<sequence length="1236" mass="133163">MSPDAESVSSSSSSSSDESGAPPPPPSSVGSSGGALRVSYTSRKSRHCTLCNAKSTDQSPLDYSEDIFPEVQGRIPWRSYEKVKMDDGEQVRVPSGKLCLICFNVYRALGLQATYKKVEDYFNWVSVRKNQVVTEHIFGKEIQGCWILKGKKGEYDFEEYQDTALQEKEQLHNSADAPFSEEALGRKRKAMMDEFVESSTTRDKASVEGQELPMQGLLAAIQMGHDPSSGSTGEAVSTVSASGEVQSHEAEEESTSDCASEEEEARPSLSFAPRPPKAKAHGKPAAKPQAKGSTQPSKAPSSSVVPVPAPSAPAAKKTTKTEPAPSKVPSKGTKALQQSGSDQSLESAATLLADGRAQRALKNLQESVAKWKSQLADIRVDDAPPAPDAQAQTKFKQACIDRANVAKALARQARDYGKRMDKSSNKDNFLGELEELQKVEFAAVAVQALFQIAGAQNSAPTAVVKAFEDASEHVDLLGCNALGAGFQLKYAFAKAGSHCLYQEYEKYCAAFLGSSELMKGLAENIGQDSLQNHVMAEMEGRLTLALRTIKPTDVQAVVNGLEEPSNLQECADLCKAVMDVGQKHGSDFLASGLGKACTIAFGIVSSADIEVTNDALKEIQSFREGDAKDEKPGAILVYFLEHTVGKSLVDLATGRVGAGETEAVATEHLKTLQGEVSKLQSVCYAGSVAGVQLISADLEPVDKLIGDCQKSIACLKSGKDTKGKNAKHEKADAAESKQRHRAHDRLVEALNEYKASFAERARELLLQELKANLSEQLLLGVISAMLWTVTAWSQKKVLQDYESLSVQLCSMAKFVFFQSPKFKGNAKQQVDVSATDLKSWVEKLPEKLLEWVGADLTTSMRVTFLSVCEEHQRSLFSAGLDAVADVVKKCVGGPLPACDNLLQQQLLMKIPKAHSLKPVVTAFLKVVGHEGGTDDKHKEVVDLHSTGNLLCDAFGLQPNEADFEKSCLKDAVPWLEGVAKKLARYFLQKFEDATAKLNAGVKKVIAIKMPSLDMEDEYRKQGVRVVGTLAQLTAAVEDDIKTLRDVRQALSNLKGVKFAPQGKPPAVEEICAFQARFQDPFAPATYELDAGKHAKEASFHVAAVAALCLLRSDGMKKADSKTTKQVADVAVTLRGKLELVAEDSADLKTAGKRLLEECETYGKVSPRAAKAKAATETSHSSASKKSRVAEAQDAGKNVNKEEASKNATDTQSTPPPEKAAAMAGFLTCDCRVLTDV</sequence>
<dbReference type="AlphaFoldDB" id="A0A9P1CLL8"/>
<keyword evidence="4" id="KW-1185">Reference proteome</keyword>
<dbReference type="EMBL" id="CAMXCT030001968">
    <property type="protein sequence ID" value="CAL4781874.1"/>
    <property type="molecule type" value="Genomic_DNA"/>
</dbReference>
<evidence type="ECO:0000256" key="1">
    <source>
        <dbReference type="SAM" id="MobiDB-lite"/>
    </source>
</evidence>
<accession>A0A9P1CLL8</accession>
<evidence type="ECO:0000313" key="3">
    <source>
        <dbReference type="EMBL" id="CAL4781874.1"/>
    </source>
</evidence>
<reference evidence="2" key="1">
    <citation type="submission" date="2022-10" db="EMBL/GenBank/DDBJ databases">
        <authorList>
            <person name="Chen Y."/>
            <person name="Dougan E. K."/>
            <person name="Chan C."/>
            <person name="Rhodes N."/>
            <person name="Thang M."/>
        </authorList>
    </citation>
    <scope>NUCLEOTIDE SEQUENCE</scope>
</reference>
<evidence type="ECO:0000313" key="4">
    <source>
        <dbReference type="Proteomes" id="UP001152797"/>
    </source>
</evidence>
<reference evidence="3 4" key="2">
    <citation type="submission" date="2024-05" db="EMBL/GenBank/DDBJ databases">
        <authorList>
            <person name="Chen Y."/>
            <person name="Shah S."/>
            <person name="Dougan E. K."/>
            <person name="Thang M."/>
            <person name="Chan C."/>
        </authorList>
    </citation>
    <scope>NUCLEOTIDE SEQUENCE [LARGE SCALE GENOMIC DNA]</scope>
</reference>